<accession>R0KZZ1</accession>
<organism evidence="1 2">
    <name type="scientific">Anas platyrhynchos</name>
    <name type="common">Mallard</name>
    <name type="synonym">Anas boschas</name>
    <dbReference type="NCBI Taxonomy" id="8839"/>
    <lineage>
        <taxon>Eukaryota</taxon>
        <taxon>Metazoa</taxon>
        <taxon>Chordata</taxon>
        <taxon>Craniata</taxon>
        <taxon>Vertebrata</taxon>
        <taxon>Euteleostomi</taxon>
        <taxon>Archelosauria</taxon>
        <taxon>Archosauria</taxon>
        <taxon>Dinosauria</taxon>
        <taxon>Saurischia</taxon>
        <taxon>Theropoda</taxon>
        <taxon>Coelurosauria</taxon>
        <taxon>Aves</taxon>
        <taxon>Neognathae</taxon>
        <taxon>Galloanserae</taxon>
        <taxon>Anseriformes</taxon>
        <taxon>Anatidae</taxon>
        <taxon>Anatinae</taxon>
        <taxon>Anas</taxon>
    </lineage>
</organism>
<reference evidence="2" key="1">
    <citation type="journal article" date="2013" name="Nat. Genet.">
        <title>The duck genome and transcriptome provide insight into an avian influenza virus reservoir species.</title>
        <authorList>
            <person name="Huang Y."/>
            <person name="Li Y."/>
            <person name="Burt D.W."/>
            <person name="Chen H."/>
            <person name="Zhang Y."/>
            <person name="Qian W."/>
            <person name="Kim H."/>
            <person name="Gan S."/>
            <person name="Zhao Y."/>
            <person name="Li J."/>
            <person name="Yi K."/>
            <person name="Feng H."/>
            <person name="Zhu P."/>
            <person name="Li B."/>
            <person name="Liu Q."/>
            <person name="Fairley S."/>
            <person name="Magor K.E."/>
            <person name="Du Z."/>
            <person name="Hu X."/>
            <person name="Goodman L."/>
            <person name="Tafer H."/>
            <person name="Vignal A."/>
            <person name="Lee T."/>
            <person name="Kim K.W."/>
            <person name="Sheng Z."/>
            <person name="An Y."/>
            <person name="Searle S."/>
            <person name="Herrero J."/>
            <person name="Groenen M.A."/>
            <person name="Crooijmans R.P."/>
            <person name="Faraut T."/>
            <person name="Cai Q."/>
            <person name="Webster R.G."/>
            <person name="Aldridge J.R."/>
            <person name="Warren W.C."/>
            <person name="Bartschat S."/>
            <person name="Kehr S."/>
            <person name="Marz M."/>
            <person name="Stadler P.F."/>
            <person name="Smith J."/>
            <person name="Kraus R.H."/>
            <person name="Zhao Y."/>
            <person name="Ren L."/>
            <person name="Fei J."/>
            <person name="Morisson M."/>
            <person name="Kaiser P."/>
            <person name="Griffin D.K."/>
            <person name="Rao M."/>
            <person name="Pitel F."/>
            <person name="Wang J."/>
            <person name="Li N."/>
        </authorList>
    </citation>
    <scope>NUCLEOTIDE SEQUENCE [LARGE SCALE GENOMIC DNA]</scope>
</reference>
<gene>
    <name evidence="1" type="ORF">Anapl_04188</name>
</gene>
<keyword evidence="2" id="KW-1185">Reference proteome</keyword>
<dbReference type="AlphaFoldDB" id="R0KZZ1"/>
<proteinExistence type="predicted"/>
<name>R0KZZ1_ANAPL</name>
<dbReference type="EMBL" id="KB743404">
    <property type="protein sequence ID" value="EOA98898.1"/>
    <property type="molecule type" value="Genomic_DNA"/>
</dbReference>
<evidence type="ECO:0000313" key="2">
    <source>
        <dbReference type="Proteomes" id="UP000296049"/>
    </source>
</evidence>
<dbReference type="Proteomes" id="UP000296049">
    <property type="component" value="Unassembled WGS sequence"/>
</dbReference>
<protein>
    <submittedName>
        <fullName evidence="1">Uncharacterized protein</fullName>
    </submittedName>
</protein>
<evidence type="ECO:0000313" key="1">
    <source>
        <dbReference type="EMBL" id="EOA98898.1"/>
    </source>
</evidence>
<sequence length="373" mass="41281">MTREAISIEEQDTNCNFKSDRQEIATPYISECIQVPRQSLCVPIYLYSLCKPRKGERPNHRRSSWLVFICNFFDGNGATSSALLPATGRAALMLIRSFKSTTKPPQLQGEGLNQTKLLRTQVSHQKHPSETNTSRTEEVSRDFAKGESWRCSDMVQLPLPWPSYLTACSEKATTVLEKRAPLHGVDVGKELLVNACLPAQHRPCRASSAPRARGCFFAEGQKIPSRGANLMQTVPNHCKSFSGLSKNKHLMGSLKRFNCGKEISVHSEGDFADNGKGQAQLIGAACWEQSTGYEQYTFPNSTALKSDNMSIISRGLAAFILKVRENERESVRSSTGSSRDVGWASCLAISPAFYCDVTYSSNGLLIHSLHSRH</sequence>